<feature type="region of interest" description="Disordered" evidence="1">
    <location>
        <begin position="190"/>
        <end position="305"/>
    </location>
</feature>
<protein>
    <submittedName>
        <fullName evidence="2">Uncharacterized protein</fullName>
    </submittedName>
</protein>
<name>A0AAV9H4Y6_9PEZI</name>
<feature type="compositionally biased region" description="Basic and acidic residues" evidence="1">
    <location>
        <begin position="193"/>
        <end position="216"/>
    </location>
</feature>
<reference evidence="2" key="1">
    <citation type="journal article" date="2023" name="Mol. Phylogenet. Evol.">
        <title>Genome-scale phylogeny and comparative genomics of the fungal order Sordariales.</title>
        <authorList>
            <person name="Hensen N."/>
            <person name="Bonometti L."/>
            <person name="Westerberg I."/>
            <person name="Brannstrom I.O."/>
            <person name="Guillou S."/>
            <person name="Cros-Aarteil S."/>
            <person name="Calhoun S."/>
            <person name="Haridas S."/>
            <person name="Kuo A."/>
            <person name="Mondo S."/>
            <person name="Pangilinan J."/>
            <person name="Riley R."/>
            <person name="LaButti K."/>
            <person name="Andreopoulos B."/>
            <person name="Lipzen A."/>
            <person name="Chen C."/>
            <person name="Yan M."/>
            <person name="Daum C."/>
            <person name="Ng V."/>
            <person name="Clum A."/>
            <person name="Steindorff A."/>
            <person name="Ohm R.A."/>
            <person name="Martin F."/>
            <person name="Silar P."/>
            <person name="Natvig D.O."/>
            <person name="Lalanne C."/>
            <person name="Gautier V."/>
            <person name="Ament-Velasquez S.L."/>
            <person name="Kruys A."/>
            <person name="Hutchinson M.I."/>
            <person name="Powell A.J."/>
            <person name="Barry K."/>
            <person name="Miller A.N."/>
            <person name="Grigoriev I.V."/>
            <person name="Debuchy R."/>
            <person name="Gladieux P."/>
            <person name="Hiltunen Thoren M."/>
            <person name="Johannesson H."/>
        </authorList>
    </citation>
    <scope>NUCLEOTIDE SEQUENCE</scope>
    <source>
        <strain evidence="2">PSN243</strain>
    </source>
</reference>
<dbReference type="CDD" id="cd00303">
    <property type="entry name" value="retropepsin_like"/>
    <property type="match status" value="1"/>
</dbReference>
<accession>A0AAV9H4Y6</accession>
<sequence>MAGRAISFTEDDWVATREAELLREAFAEMGACLKGKHLNARMQAASEAMKLEKVERAKNRGSVRRMKICDGDNGAWTLIRVKVDSGAENRRANFLTWEIANKYNLGPLKDHEEAVSFVLLNKTTVNCKKSLSITWWGNDDRKRKTEFFVLPEGSYQLGMPYLSQHFDEEYGDYLFEDKEEEGPVAFVAQRKKTGTEMRQIEQTDRRWSWRSRDGRNRGRRRRDARRDPASRLLVPRKRRTTGGAAGRATRQGGTSGQSWGCGRAEDFDEMPCSEEGSITSSVVSLEQFNVSDTQPEGWNPTTCAQ</sequence>
<proteinExistence type="predicted"/>
<dbReference type="AlphaFoldDB" id="A0AAV9H4Y6"/>
<gene>
    <name evidence="2" type="ORF">QBC34DRAFT_390031</name>
</gene>
<feature type="compositionally biased region" description="Polar residues" evidence="1">
    <location>
        <begin position="276"/>
        <end position="305"/>
    </location>
</feature>
<dbReference type="EMBL" id="MU865914">
    <property type="protein sequence ID" value="KAK4455483.1"/>
    <property type="molecule type" value="Genomic_DNA"/>
</dbReference>
<evidence type="ECO:0000256" key="1">
    <source>
        <dbReference type="SAM" id="MobiDB-lite"/>
    </source>
</evidence>
<comment type="caution">
    <text evidence="2">The sequence shown here is derived from an EMBL/GenBank/DDBJ whole genome shotgun (WGS) entry which is preliminary data.</text>
</comment>
<evidence type="ECO:0000313" key="3">
    <source>
        <dbReference type="Proteomes" id="UP001321760"/>
    </source>
</evidence>
<reference evidence="2" key="2">
    <citation type="submission" date="2023-05" db="EMBL/GenBank/DDBJ databases">
        <authorList>
            <consortium name="Lawrence Berkeley National Laboratory"/>
            <person name="Steindorff A."/>
            <person name="Hensen N."/>
            <person name="Bonometti L."/>
            <person name="Westerberg I."/>
            <person name="Brannstrom I.O."/>
            <person name="Guillou S."/>
            <person name="Cros-Aarteil S."/>
            <person name="Calhoun S."/>
            <person name="Haridas S."/>
            <person name="Kuo A."/>
            <person name="Mondo S."/>
            <person name="Pangilinan J."/>
            <person name="Riley R."/>
            <person name="Labutti K."/>
            <person name="Andreopoulos B."/>
            <person name="Lipzen A."/>
            <person name="Chen C."/>
            <person name="Yanf M."/>
            <person name="Daum C."/>
            <person name="Ng V."/>
            <person name="Clum A."/>
            <person name="Ohm R."/>
            <person name="Martin F."/>
            <person name="Silar P."/>
            <person name="Natvig D."/>
            <person name="Lalanne C."/>
            <person name="Gautier V."/>
            <person name="Ament-Velasquez S.L."/>
            <person name="Kruys A."/>
            <person name="Hutchinson M.I."/>
            <person name="Powell A.J."/>
            <person name="Barry K."/>
            <person name="Miller A.N."/>
            <person name="Grigoriev I.V."/>
            <person name="Debuchy R."/>
            <person name="Gladieux P."/>
            <person name="Thoren M.H."/>
            <person name="Johannesson H."/>
        </authorList>
    </citation>
    <scope>NUCLEOTIDE SEQUENCE</scope>
    <source>
        <strain evidence="2">PSN243</strain>
    </source>
</reference>
<dbReference type="Proteomes" id="UP001321760">
    <property type="component" value="Unassembled WGS sequence"/>
</dbReference>
<evidence type="ECO:0000313" key="2">
    <source>
        <dbReference type="EMBL" id="KAK4455483.1"/>
    </source>
</evidence>
<keyword evidence="3" id="KW-1185">Reference proteome</keyword>
<organism evidence="2 3">
    <name type="scientific">Podospora aff. communis PSN243</name>
    <dbReference type="NCBI Taxonomy" id="3040156"/>
    <lineage>
        <taxon>Eukaryota</taxon>
        <taxon>Fungi</taxon>
        <taxon>Dikarya</taxon>
        <taxon>Ascomycota</taxon>
        <taxon>Pezizomycotina</taxon>
        <taxon>Sordariomycetes</taxon>
        <taxon>Sordariomycetidae</taxon>
        <taxon>Sordariales</taxon>
        <taxon>Podosporaceae</taxon>
        <taxon>Podospora</taxon>
    </lineage>
</organism>